<accession>A0AAN8RWX4</accession>
<evidence type="ECO:0000313" key="3">
    <source>
        <dbReference type="Proteomes" id="UP001372834"/>
    </source>
</evidence>
<reference evidence="2 3" key="1">
    <citation type="submission" date="2023-10" db="EMBL/GenBank/DDBJ databases">
        <title>Genomes of two closely related lineages of the louse Polyplax serrata with different host specificities.</title>
        <authorList>
            <person name="Martinu J."/>
            <person name="Tarabai H."/>
            <person name="Stefka J."/>
            <person name="Hypsa V."/>
        </authorList>
    </citation>
    <scope>NUCLEOTIDE SEQUENCE [LARGE SCALE GENOMIC DNA]</scope>
    <source>
        <strain evidence="2">HR10_N</strain>
    </source>
</reference>
<dbReference type="EMBL" id="JAWJWE010000036">
    <property type="protein sequence ID" value="KAK6629483.1"/>
    <property type="molecule type" value="Genomic_DNA"/>
</dbReference>
<protein>
    <submittedName>
        <fullName evidence="2">Uncharacterized protein</fullName>
    </submittedName>
</protein>
<sequence length="78" mass="9036">MLKVREEEKESETIVRMTIKQVQQRKGKVAEEVKVVRASSATTSIYTKECKASPDMKKNQKPKSTKTRRKSILLRKDI</sequence>
<gene>
    <name evidence="2" type="ORF">RUM43_003300</name>
</gene>
<feature type="compositionally biased region" description="Basic residues" evidence="1">
    <location>
        <begin position="59"/>
        <end position="78"/>
    </location>
</feature>
<evidence type="ECO:0000256" key="1">
    <source>
        <dbReference type="SAM" id="MobiDB-lite"/>
    </source>
</evidence>
<dbReference type="Proteomes" id="UP001372834">
    <property type="component" value="Unassembled WGS sequence"/>
</dbReference>
<name>A0AAN8RWX4_POLSC</name>
<evidence type="ECO:0000313" key="2">
    <source>
        <dbReference type="EMBL" id="KAK6629483.1"/>
    </source>
</evidence>
<proteinExistence type="predicted"/>
<comment type="caution">
    <text evidence="2">The sequence shown here is derived from an EMBL/GenBank/DDBJ whole genome shotgun (WGS) entry which is preliminary data.</text>
</comment>
<dbReference type="AlphaFoldDB" id="A0AAN8RWX4"/>
<feature type="region of interest" description="Disordered" evidence="1">
    <location>
        <begin position="51"/>
        <end position="78"/>
    </location>
</feature>
<organism evidence="2 3">
    <name type="scientific">Polyplax serrata</name>
    <name type="common">Common mouse louse</name>
    <dbReference type="NCBI Taxonomy" id="468196"/>
    <lineage>
        <taxon>Eukaryota</taxon>
        <taxon>Metazoa</taxon>
        <taxon>Ecdysozoa</taxon>
        <taxon>Arthropoda</taxon>
        <taxon>Hexapoda</taxon>
        <taxon>Insecta</taxon>
        <taxon>Pterygota</taxon>
        <taxon>Neoptera</taxon>
        <taxon>Paraneoptera</taxon>
        <taxon>Psocodea</taxon>
        <taxon>Troctomorpha</taxon>
        <taxon>Phthiraptera</taxon>
        <taxon>Anoplura</taxon>
        <taxon>Polyplacidae</taxon>
        <taxon>Polyplax</taxon>
    </lineage>
</organism>